<comment type="cofactor">
    <cofactor evidence="1">
        <name>Mg(2+)</name>
        <dbReference type="ChEBI" id="CHEBI:18420"/>
    </cofactor>
</comment>
<dbReference type="KEGG" id="cber:B5D82_12445"/>
<dbReference type="EMBL" id="CP020465">
    <property type="protein sequence ID" value="ASP48506.1"/>
    <property type="molecule type" value="Genomic_DNA"/>
</dbReference>
<evidence type="ECO:0000313" key="5">
    <source>
        <dbReference type="EMBL" id="ASP48506.1"/>
    </source>
</evidence>
<name>A0A222G9D8_9GAMM</name>
<dbReference type="InterPro" id="IPR000700">
    <property type="entry name" value="PAS-assoc_C"/>
</dbReference>
<feature type="domain" description="PAC" evidence="3">
    <location>
        <begin position="88"/>
        <end position="140"/>
    </location>
</feature>
<dbReference type="Pfam" id="PF00990">
    <property type="entry name" value="GGDEF"/>
    <property type="match status" value="1"/>
</dbReference>
<dbReference type="CDD" id="cd00130">
    <property type="entry name" value="PAS"/>
    <property type="match status" value="1"/>
</dbReference>
<accession>A0A222G9D8</accession>
<dbReference type="NCBIfam" id="TIGR00254">
    <property type="entry name" value="GGDEF"/>
    <property type="match status" value="1"/>
</dbReference>
<dbReference type="GO" id="GO:0003824">
    <property type="term" value="F:catalytic activity"/>
    <property type="evidence" value="ECO:0007669"/>
    <property type="project" value="UniProtKB-ARBA"/>
</dbReference>
<protein>
    <recommendedName>
        <fullName evidence="7">Diguanylate cyclase</fullName>
    </recommendedName>
</protein>
<feature type="domain" description="GGDEF" evidence="4">
    <location>
        <begin position="297"/>
        <end position="430"/>
    </location>
</feature>
<dbReference type="Gene3D" id="3.30.450.20">
    <property type="entry name" value="PAS domain"/>
    <property type="match status" value="2"/>
</dbReference>
<dbReference type="PROSITE" id="PS50113">
    <property type="entry name" value="PAC"/>
    <property type="match status" value="1"/>
</dbReference>
<sequence length="430" mass="49035">MTNKINNTESLLQQISVMSSVLDNIGSYVFSKDLAGNYTYVNANVEALFQRPAKYIIGKNDSHFFDLDILDELLENDRKVINEKVSLTSEETNVIKSTGKILTYKVIKNPIFNDIGEVIGLSGISTDITAQKALETDNLNQKHLLDVVLNNVDAYIYMKDAERRYRYVNSRVAELIGLPAEEIIGKFDHDVVPPKYAEHFWKSDKIVFEKNEKMVMNETLEDADKKVHHYLSTKVPFQLNGDLQTMVAFSTDVTELYQLKEKFEQLANTDELTAIYNRRYFFENANREFKRAKRHQQPMAVISLDVDHFKAVNDQYGHPIGDQVLIKIAQLIAPTIRAEDIFARIGGEEFSILLPNISQSKSLQAAERLRELLDTNPILINNNIKLPIKISLGVSVIKASDSCFQDLYSRSDSALYKAKSHGRNHVYLMD</sequence>
<dbReference type="PANTHER" id="PTHR46663">
    <property type="entry name" value="DIGUANYLATE CYCLASE DGCT-RELATED"/>
    <property type="match status" value="1"/>
</dbReference>
<dbReference type="Proteomes" id="UP000202259">
    <property type="component" value="Chromosome"/>
</dbReference>
<dbReference type="PANTHER" id="PTHR46663:SF2">
    <property type="entry name" value="GGDEF DOMAIN-CONTAINING PROTEIN"/>
    <property type="match status" value="1"/>
</dbReference>
<dbReference type="InterPro" id="IPR043128">
    <property type="entry name" value="Rev_trsase/Diguanyl_cyclase"/>
</dbReference>
<feature type="domain" description="PAS" evidence="2">
    <location>
        <begin position="141"/>
        <end position="211"/>
    </location>
</feature>
<dbReference type="InterPro" id="IPR000160">
    <property type="entry name" value="GGDEF_dom"/>
</dbReference>
<proteinExistence type="predicted"/>
<evidence type="ECO:0000259" key="4">
    <source>
        <dbReference type="PROSITE" id="PS50887"/>
    </source>
</evidence>
<dbReference type="InterPro" id="IPR000014">
    <property type="entry name" value="PAS"/>
</dbReference>
<dbReference type="OrthoDB" id="73375at2"/>
<dbReference type="SMART" id="SM00267">
    <property type="entry name" value="GGDEF"/>
    <property type="match status" value="1"/>
</dbReference>
<dbReference type="FunFam" id="3.30.70.270:FF:000001">
    <property type="entry name" value="Diguanylate cyclase domain protein"/>
    <property type="match status" value="1"/>
</dbReference>
<dbReference type="Pfam" id="PF08448">
    <property type="entry name" value="PAS_4"/>
    <property type="match status" value="2"/>
</dbReference>
<dbReference type="InterPro" id="IPR013656">
    <property type="entry name" value="PAS_4"/>
</dbReference>
<dbReference type="SUPFAM" id="SSF55785">
    <property type="entry name" value="PYP-like sensor domain (PAS domain)"/>
    <property type="match status" value="2"/>
</dbReference>
<evidence type="ECO:0000313" key="6">
    <source>
        <dbReference type="Proteomes" id="UP000202259"/>
    </source>
</evidence>
<evidence type="ECO:0000259" key="3">
    <source>
        <dbReference type="PROSITE" id="PS50113"/>
    </source>
</evidence>
<dbReference type="InterPro" id="IPR029787">
    <property type="entry name" value="Nucleotide_cyclase"/>
</dbReference>
<dbReference type="NCBIfam" id="TIGR00229">
    <property type="entry name" value="sensory_box"/>
    <property type="match status" value="2"/>
</dbReference>
<evidence type="ECO:0008006" key="7">
    <source>
        <dbReference type="Google" id="ProtNLM"/>
    </source>
</evidence>
<feature type="domain" description="PAS" evidence="2">
    <location>
        <begin position="14"/>
        <end position="92"/>
    </location>
</feature>
<dbReference type="PROSITE" id="PS50887">
    <property type="entry name" value="GGDEF"/>
    <property type="match status" value="1"/>
</dbReference>
<keyword evidence="6" id="KW-1185">Reference proteome</keyword>
<dbReference type="SUPFAM" id="SSF55073">
    <property type="entry name" value="Nucleotide cyclase"/>
    <property type="match status" value="1"/>
</dbReference>
<evidence type="ECO:0000256" key="1">
    <source>
        <dbReference type="ARBA" id="ARBA00001946"/>
    </source>
</evidence>
<gene>
    <name evidence="5" type="ORF">B5D82_12445</name>
</gene>
<dbReference type="SMART" id="SM00091">
    <property type="entry name" value="PAS"/>
    <property type="match status" value="2"/>
</dbReference>
<dbReference type="CDD" id="cd01949">
    <property type="entry name" value="GGDEF"/>
    <property type="match status" value="1"/>
</dbReference>
<reference evidence="5 6" key="1">
    <citation type="submission" date="2017-08" db="EMBL/GenBank/DDBJ databases">
        <title>Complete genome of Colwellia sp. NB097-1, a psychrophile bacterium ioslated from Bering Sea.</title>
        <authorList>
            <person name="Chen X."/>
        </authorList>
    </citation>
    <scope>NUCLEOTIDE SEQUENCE [LARGE SCALE GENOMIC DNA]</scope>
    <source>
        <strain evidence="5 6">NB097-1</strain>
    </source>
</reference>
<dbReference type="RefSeq" id="WP_081151941.1">
    <property type="nucleotide sequence ID" value="NZ_CP020465.1"/>
</dbReference>
<evidence type="ECO:0000259" key="2">
    <source>
        <dbReference type="PROSITE" id="PS50112"/>
    </source>
</evidence>
<dbReference type="InterPro" id="IPR052163">
    <property type="entry name" value="DGC-Regulatory_Protein"/>
</dbReference>
<dbReference type="PROSITE" id="PS50112">
    <property type="entry name" value="PAS"/>
    <property type="match status" value="2"/>
</dbReference>
<dbReference type="Gene3D" id="3.30.70.270">
    <property type="match status" value="1"/>
</dbReference>
<dbReference type="InterPro" id="IPR035965">
    <property type="entry name" value="PAS-like_dom_sf"/>
</dbReference>
<dbReference type="AlphaFoldDB" id="A0A222G9D8"/>
<organism evidence="5 6">
    <name type="scientific">Cognaticolwellia beringensis</name>
    <dbReference type="NCBI Taxonomy" id="1967665"/>
    <lineage>
        <taxon>Bacteria</taxon>
        <taxon>Pseudomonadati</taxon>
        <taxon>Pseudomonadota</taxon>
        <taxon>Gammaproteobacteria</taxon>
        <taxon>Alteromonadales</taxon>
        <taxon>Colwelliaceae</taxon>
        <taxon>Cognaticolwellia</taxon>
    </lineage>
</organism>